<feature type="transmembrane region" description="Helical" evidence="17">
    <location>
        <begin position="568"/>
        <end position="589"/>
    </location>
</feature>
<evidence type="ECO:0000259" key="20">
    <source>
        <dbReference type="Pfam" id="PF22251"/>
    </source>
</evidence>
<dbReference type="FunFam" id="3.40.630.10:FF:000057">
    <property type="entry name" value="Vacuolar membrane protease"/>
    <property type="match status" value="1"/>
</dbReference>
<keyword evidence="5" id="KW-0926">Vacuole</keyword>
<evidence type="ECO:0000259" key="19">
    <source>
        <dbReference type="Pfam" id="PF22250"/>
    </source>
</evidence>
<dbReference type="Pfam" id="PF22250">
    <property type="entry name" value="PFF1_C"/>
    <property type="match status" value="1"/>
</dbReference>
<feature type="transmembrane region" description="Helical" evidence="17">
    <location>
        <begin position="537"/>
        <end position="556"/>
    </location>
</feature>
<dbReference type="InterPro" id="IPR048024">
    <property type="entry name" value="Fxna-like_M28_dom"/>
</dbReference>
<name>A0A9P1GZY1_9PEZI</name>
<evidence type="ECO:0000313" key="22">
    <source>
        <dbReference type="Proteomes" id="UP000838763"/>
    </source>
</evidence>
<dbReference type="InterPro" id="IPR053976">
    <property type="entry name" value="PFF1_TM"/>
</dbReference>
<feature type="transmembrane region" description="Helical" evidence="17">
    <location>
        <begin position="415"/>
        <end position="437"/>
    </location>
</feature>
<feature type="transmembrane region" description="Helical" evidence="17">
    <location>
        <begin position="12"/>
        <end position="32"/>
    </location>
</feature>
<feature type="transmembrane region" description="Helical" evidence="17">
    <location>
        <begin position="504"/>
        <end position="525"/>
    </location>
</feature>
<dbReference type="PANTHER" id="PTHR12147:SF58">
    <property type="entry name" value="VACUOLAR MEMBRANE PROTEASE"/>
    <property type="match status" value="1"/>
</dbReference>
<comment type="similarity">
    <text evidence="4 15">Belongs to the peptidase M28 family.</text>
</comment>
<dbReference type="Proteomes" id="UP000838763">
    <property type="component" value="Unassembled WGS sequence"/>
</dbReference>
<evidence type="ECO:0000256" key="13">
    <source>
        <dbReference type="ARBA" id="ARBA00023136"/>
    </source>
</evidence>
<dbReference type="GO" id="GO:0008235">
    <property type="term" value="F:metalloexopeptidase activity"/>
    <property type="evidence" value="ECO:0007669"/>
    <property type="project" value="InterPro"/>
</dbReference>
<keyword evidence="13 17" id="KW-0472">Membrane</keyword>
<dbReference type="GO" id="GO:0006508">
    <property type="term" value="P:proteolysis"/>
    <property type="evidence" value="ECO:0007669"/>
    <property type="project" value="UniProtKB-KW"/>
</dbReference>
<evidence type="ECO:0000256" key="9">
    <source>
        <dbReference type="ARBA" id="ARBA00022801"/>
    </source>
</evidence>
<dbReference type="SUPFAM" id="SSF53187">
    <property type="entry name" value="Zn-dependent exopeptidases"/>
    <property type="match status" value="1"/>
</dbReference>
<feature type="transmembrane region" description="Helical" evidence="17">
    <location>
        <begin position="745"/>
        <end position="764"/>
    </location>
</feature>
<dbReference type="InterPro" id="IPR045175">
    <property type="entry name" value="M28_fam"/>
</dbReference>
<dbReference type="GO" id="GO:0005774">
    <property type="term" value="C:vacuolar membrane"/>
    <property type="evidence" value="ECO:0007669"/>
    <property type="project" value="UniProtKB-SubCell"/>
</dbReference>
<comment type="function">
    <text evidence="2">May be involved in vacuolar sorting and osmoregulation.</text>
</comment>
<feature type="domain" description="Vacuolar membrane protease C-terminal" evidence="19">
    <location>
        <begin position="802"/>
        <end position="1046"/>
    </location>
</feature>
<dbReference type="Gene3D" id="3.40.630.10">
    <property type="entry name" value="Zn peptidases"/>
    <property type="match status" value="1"/>
</dbReference>
<evidence type="ECO:0000256" key="5">
    <source>
        <dbReference type="ARBA" id="ARBA00022554"/>
    </source>
</evidence>
<dbReference type="InterPro" id="IPR053975">
    <property type="entry name" value="PFF1_C"/>
</dbReference>
<dbReference type="EC" id="3.4.-.-" evidence="15"/>
<protein>
    <recommendedName>
        <fullName evidence="15">Peptide hydrolase</fullName>
        <ecNumber evidence="15">3.4.-.-</ecNumber>
    </recommendedName>
</protein>
<evidence type="ECO:0000256" key="1">
    <source>
        <dbReference type="ARBA" id="ARBA00001947"/>
    </source>
</evidence>
<gene>
    <name evidence="21" type="ORF">PPNO1_LOCUS2664</name>
</gene>
<evidence type="ECO:0000256" key="15">
    <source>
        <dbReference type="RuleBase" id="RU361240"/>
    </source>
</evidence>
<evidence type="ECO:0000256" key="17">
    <source>
        <dbReference type="SAM" id="Phobius"/>
    </source>
</evidence>
<dbReference type="PANTHER" id="PTHR12147">
    <property type="entry name" value="METALLOPEPTIDASE M28 FAMILY MEMBER"/>
    <property type="match status" value="1"/>
</dbReference>
<evidence type="ECO:0000313" key="21">
    <source>
        <dbReference type="EMBL" id="CAI4212913.1"/>
    </source>
</evidence>
<organism evidence="21 22">
    <name type="scientific">Parascedosporium putredinis</name>
    <dbReference type="NCBI Taxonomy" id="1442378"/>
    <lineage>
        <taxon>Eukaryota</taxon>
        <taxon>Fungi</taxon>
        <taxon>Dikarya</taxon>
        <taxon>Ascomycota</taxon>
        <taxon>Pezizomycotina</taxon>
        <taxon>Sordariomycetes</taxon>
        <taxon>Hypocreomycetidae</taxon>
        <taxon>Microascales</taxon>
        <taxon>Microascaceae</taxon>
        <taxon>Parascedosporium</taxon>
    </lineage>
</organism>
<keyword evidence="22" id="KW-1185">Reference proteome</keyword>
<keyword evidence="7 17" id="KW-0812">Transmembrane</keyword>
<comment type="subcellular location">
    <subcellularLocation>
        <location evidence="3">Vacuole membrane</location>
        <topology evidence="3">Multi-pass membrane protein</topology>
    </subcellularLocation>
</comment>
<dbReference type="InterPro" id="IPR007484">
    <property type="entry name" value="Peptidase_M28"/>
</dbReference>
<accession>A0A9P1GZY1</accession>
<keyword evidence="6 15" id="KW-0645">Protease</keyword>
<feature type="transmembrane region" description="Helical" evidence="17">
    <location>
        <begin position="776"/>
        <end position="795"/>
    </location>
</feature>
<sequence length="1054" mass="116472">MKWYNPFAFRPAQVTFWTTLLYIAIGVSIIYVQETVPPAPEDPRPLPGVDLDDAWADLTTITKAFHPYNSRFNEDVRDYIVERLQEILNANGVRWTSELSWHSISASNKKFAEANALSEKNAKAVIFNDLVSNVTATLGRSSSAANVDPTCGLGTYFEGSNIIVYIRGTDDDEGEWWKKAPHEWSAKHHGVLVNAHFDSVSTGYGATDDGVGTVSIMQMIGYFTAPGNQPKHGIIALLNNGEEEYLWGSRAFGANPVAPFVHTFLNLEGAGAGGRAVLFRSTDLEVTKAYAQSPSPFGTVVGSDSFALGLIKSQTDYIVFNEAYGARGLDVAFYEPRSMYHTMQDDTRHTSRASLWHMFSATLRTMEYLSGEAGDQFVGPRPDKDVGKVQNGHGSDGVWFDFAGLCFALVGLRTFFAWSLTLLITSPLSLILVSWILTKNDKYYFFSSKVSSHDSVGGSDSAAINGWRGFFRFPLAMIVASGAVAGSALLLRKFNPLIVYSSSYAIWALMSSLFYFSLWVIMRGANAMRPSALHRGYVFIWLFTITWTLLIGVTVLQDRLRIAAGYPFVILHASTSLCLLISLCELFALPAKKDFSRWSQVPPASAASVISRESIHSRDRLSEVNGASSSKAPIDDDRESSDERTPLIISRSTTRSDNVGRTAFSTNYRRSLGSIADEIHGHAERPGPNGVEPFHLEQEWSAQLPSWTWLLQLLILGPSTAWFFGQLGLYLTAALSATGADGSSLLVPYAAIGLFVVLSFLPVTPFIHRVPHQLPLLFLGIFVGTLFYSLVAFPFSHNSTYKILFQQTLDLDTGASTIAIDGLEEFVRPIIAELPSAAKKEVTCKPSTHHMLTTCSYDASAVLPNLQPEVVLPADTPREKRFRNLVSFNVSQPDGPQSNRAVFEIDAANTKTCFLIFHNKHATKFEVEGGTEWDPRFGPFHDHGLCQVRLWRRDWNKVWRVAVEWDDVPESLGGAEQELGVPAEMEVGHDGELRVRGDKHASNRLEGEVACMWADANDPEMMPAWHEVVQFSPVWVSVTKVGEGLVVGTKKFTV</sequence>
<dbReference type="GO" id="GO:0046872">
    <property type="term" value="F:metal ion binding"/>
    <property type="evidence" value="ECO:0007669"/>
    <property type="project" value="UniProtKB-KW"/>
</dbReference>
<reference evidence="21" key="1">
    <citation type="submission" date="2022-11" db="EMBL/GenBank/DDBJ databases">
        <authorList>
            <person name="Scott C."/>
            <person name="Bruce N."/>
        </authorList>
    </citation>
    <scope>NUCLEOTIDE SEQUENCE</scope>
</reference>
<feature type="transmembrane region" description="Helical" evidence="17">
    <location>
        <begin position="707"/>
        <end position="725"/>
    </location>
</feature>
<evidence type="ECO:0000256" key="8">
    <source>
        <dbReference type="ARBA" id="ARBA00022723"/>
    </source>
</evidence>
<keyword evidence="14" id="KW-0325">Glycoprotein</keyword>
<comment type="caution">
    <text evidence="21">The sequence shown here is derived from an EMBL/GenBank/DDBJ whole genome shotgun (WGS) entry which is preliminary data.</text>
</comment>
<evidence type="ECO:0000256" key="11">
    <source>
        <dbReference type="ARBA" id="ARBA00022989"/>
    </source>
</evidence>
<comment type="cofactor">
    <cofactor evidence="1">
        <name>Zn(2+)</name>
        <dbReference type="ChEBI" id="CHEBI:29105"/>
    </cofactor>
</comment>
<keyword evidence="9 15" id="KW-0378">Hydrolase</keyword>
<evidence type="ECO:0000256" key="6">
    <source>
        <dbReference type="ARBA" id="ARBA00022670"/>
    </source>
</evidence>
<evidence type="ECO:0000256" key="2">
    <source>
        <dbReference type="ARBA" id="ARBA00003273"/>
    </source>
</evidence>
<proteinExistence type="inferred from homology"/>
<feature type="domain" description="Vacuolar membrane protease transmembrane" evidence="20">
    <location>
        <begin position="471"/>
        <end position="773"/>
    </location>
</feature>
<keyword evidence="11 17" id="KW-1133">Transmembrane helix</keyword>
<evidence type="ECO:0000256" key="4">
    <source>
        <dbReference type="ARBA" id="ARBA00010918"/>
    </source>
</evidence>
<feature type="transmembrane region" description="Helical" evidence="17">
    <location>
        <begin position="473"/>
        <end position="492"/>
    </location>
</feature>
<evidence type="ECO:0000256" key="10">
    <source>
        <dbReference type="ARBA" id="ARBA00022833"/>
    </source>
</evidence>
<keyword evidence="10 15" id="KW-0862">Zinc</keyword>
<evidence type="ECO:0000256" key="16">
    <source>
        <dbReference type="SAM" id="MobiDB-lite"/>
    </source>
</evidence>
<evidence type="ECO:0000256" key="12">
    <source>
        <dbReference type="ARBA" id="ARBA00023049"/>
    </source>
</evidence>
<dbReference type="OrthoDB" id="76293at2759"/>
<feature type="region of interest" description="Disordered" evidence="16">
    <location>
        <begin position="620"/>
        <end position="651"/>
    </location>
</feature>
<evidence type="ECO:0000259" key="18">
    <source>
        <dbReference type="Pfam" id="PF04389"/>
    </source>
</evidence>
<keyword evidence="12" id="KW-0482">Metalloprotease</keyword>
<dbReference type="AlphaFoldDB" id="A0A9P1GZY1"/>
<dbReference type="Pfam" id="PF22251">
    <property type="entry name" value="PFF1_TM"/>
    <property type="match status" value="1"/>
</dbReference>
<dbReference type="Pfam" id="PF04389">
    <property type="entry name" value="Peptidase_M28"/>
    <property type="match status" value="1"/>
</dbReference>
<dbReference type="EMBL" id="CALLCH030000006">
    <property type="protein sequence ID" value="CAI4212913.1"/>
    <property type="molecule type" value="Genomic_DNA"/>
</dbReference>
<keyword evidence="8 15" id="KW-0479">Metal-binding</keyword>
<evidence type="ECO:0000256" key="14">
    <source>
        <dbReference type="ARBA" id="ARBA00023180"/>
    </source>
</evidence>
<dbReference type="CDD" id="cd03875">
    <property type="entry name" value="M28_Fxna_like"/>
    <property type="match status" value="1"/>
</dbReference>
<evidence type="ECO:0000256" key="7">
    <source>
        <dbReference type="ARBA" id="ARBA00022692"/>
    </source>
</evidence>
<feature type="domain" description="Peptidase M28" evidence="18">
    <location>
        <begin position="188"/>
        <end position="364"/>
    </location>
</feature>
<evidence type="ECO:0000256" key="3">
    <source>
        <dbReference type="ARBA" id="ARBA00004128"/>
    </source>
</evidence>